<dbReference type="InterPro" id="IPR000189">
    <property type="entry name" value="Transglyc_AS"/>
</dbReference>
<dbReference type="SUPFAM" id="SSF53850">
    <property type="entry name" value="Periplasmic binding protein-like II"/>
    <property type="match status" value="1"/>
</dbReference>
<keyword evidence="12" id="KW-1185">Reference proteome</keyword>
<evidence type="ECO:0000256" key="1">
    <source>
        <dbReference type="ARBA" id="ARBA00007734"/>
    </source>
</evidence>
<evidence type="ECO:0000256" key="6">
    <source>
        <dbReference type="ARBA" id="ARBA00023239"/>
    </source>
</evidence>
<comment type="catalytic activity">
    <reaction evidence="8">
        <text>Exolytic cleavage of the (1-&gt;4)-beta-glycosidic linkage between N-acetylmuramic acid (MurNAc) and N-acetylglucosamine (GlcNAc) residues in peptidoglycan, from either the reducing or the non-reducing ends of the peptidoglycan chains, with concomitant formation of a 1,6-anhydrobond in the MurNAc residue.</text>
        <dbReference type="EC" id="4.2.2.n1"/>
    </reaction>
</comment>
<keyword evidence="7 8" id="KW-0961">Cell wall biogenesis/degradation</keyword>
<dbReference type="RefSeq" id="WP_142932468.1">
    <property type="nucleotide sequence ID" value="NZ_ML660166.1"/>
</dbReference>
<evidence type="ECO:0000256" key="5">
    <source>
        <dbReference type="ARBA" id="ARBA00023237"/>
    </source>
</evidence>
<comment type="similarity">
    <text evidence="2">Belongs to the bacterial solute-binding protein 3 family.</text>
</comment>
<comment type="function">
    <text evidence="8">Murein-degrading enzyme that degrades murein glycan strands and insoluble, high-molecular weight murein sacculi, with the concomitant formation of a 1,6-anhydromuramoyl product. Lytic transglycosylases (LTs) play an integral role in the metabolism of the peptidoglycan (PG) sacculus. Their lytic action creates space within the PG sacculus to allow for its expansion as well as for the insertion of various structures such as secretion systems and flagella.</text>
</comment>
<dbReference type="InterPro" id="IPR023346">
    <property type="entry name" value="Lysozyme-like_dom_sf"/>
</dbReference>
<sequence>MQKLLSFTQKCINFKVFARQDFRAYFVTTLILLTNACSKQHTPSKLEQIKQRGTLNVVTRNSPTTYYENADGFAGVEYELVTQFAESLGVKPNFIVNDNLKEISDMVNSGEVDFAAAGLTVTPQREQNLRFAPTYQRITSKLVFKQGKKWPRNISQLEGELRVVAHSSYSQELLKLKPKYPQLHWSETTEQTAEELLMMVLDETIDYTIVDSTELALNRRFHPELAVAFTIGKPQSLAWAFSQTDDYSLFSKAIEFFGQQNANGKISHIQEKYYSHVEKFDYVGARQFHRAAQKKLDQYKNYFVNAAGEDIDWRLLAAVSYQESHWKPKAKSPTGVRGMMMLTLNTARQLGVTNRLDVKQSINGGAKYFRKVKRRVPDRIEEPDRTWFALAGYNVGWGHVEDARIITQMQGGNADKWSEVKERLPLLQKKKWYKKTKHGYARGGEPVKYVTNIRRYYDVLVWLDEEQQAPEPTPEEKNQETRVASKQSDAEEVTVNP</sequence>
<evidence type="ECO:0000256" key="8">
    <source>
        <dbReference type="HAMAP-Rule" id="MF_02016"/>
    </source>
</evidence>
<dbReference type="Pfam" id="PF00497">
    <property type="entry name" value="SBP_bac_3"/>
    <property type="match status" value="1"/>
</dbReference>
<comment type="similarity">
    <text evidence="1">Belongs to the transglycosylase Slt family.</text>
</comment>
<keyword evidence="4 8" id="KW-0472">Membrane</keyword>
<dbReference type="NCBIfam" id="NF008112">
    <property type="entry name" value="PRK10859.1"/>
    <property type="match status" value="1"/>
</dbReference>
<dbReference type="PANTHER" id="PTHR35936">
    <property type="entry name" value="MEMBRANE-BOUND LYTIC MUREIN TRANSGLYCOSYLASE F"/>
    <property type="match status" value="1"/>
</dbReference>
<dbReference type="InterPro" id="IPR001638">
    <property type="entry name" value="Solute-binding_3/MltF_N"/>
</dbReference>
<dbReference type="GO" id="GO:0008933">
    <property type="term" value="F:peptidoglycan lytic transglycosylase activity"/>
    <property type="evidence" value="ECO:0007669"/>
    <property type="project" value="UniProtKB-UniRule"/>
</dbReference>
<proteinExistence type="inferred from homology"/>
<keyword evidence="6 8" id="KW-0456">Lyase</keyword>
<dbReference type="EC" id="4.2.2.n1" evidence="8"/>
<comment type="caution">
    <text evidence="11">The sequence shown here is derived from an EMBL/GenBank/DDBJ whole genome shotgun (WGS) entry which is preliminary data.</text>
</comment>
<dbReference type="CDD" id="cd13403">
    <property type="entry name" value="MLTF-like"/>
    <property type="match status" value="1"/>
</dbReference>
<comment type="similarity">
    <text evidence="8">In the C-terminal section; belongs to the transglycosylase Slt family.</text>
</comment>
<dbReference type="GO" id="GO:0009253">
    <property type="term" value="P:peptidoglycan catabolic process"/>
    <property type="evidence" value="ECO:0007669"/>
    <property type="project" value="TreeGrafter"/>
</dbReference>
<evidence type="ECO:0000256" key="3">
    <source>
        <dbReference type="ARBA" id="ARBA00022729"/>
    </source>
</evidence>
<dbReference type="CDD" id="cd01009">
    <property type="entry name" value="PBP2_YfhD_N"/>
    <property type="match status" value="1"/>
</dbReference>
<dbReference type="HAMAP" id="MF_02016">
    <property type="entry name" value="MltF"/>
    <property type="match status" value="1"/>
</dbReference>
<dbReference type="Proteomes" id="UP000315439">
    <property type="component" value="Unassembled WGS sequence"/>
</dbReference>
<organism evidence="11 12">
    <name type="scientific">Aliikangiella coralliicola</name>
    <dbReference type="NCBI Taxonomy" id="2592383"/>
    <lineage>
        <taxon>Bacteria</taxon>
        <taxon>Pseudomonadati</taxon>
        <taxon>Pseudomonadota</taxon>
        <taxon>Gammaproteobacteria</taxon>
        <taxon>Oceanospirillales</taxon>
        <taxon>Pleioneaceae</taxon>
        <taxon>Aliikangiella</taxon>
    </lineage>
</organism>
<accession>A0A545UAP7</accession>
<evidence type="ECO:0000256" key="9">
    <source>
        <dbReference type="SAM" id="MobiDB-lite"/>
    </source>
</evidence>
<dbReference type="AlphaFoldDB" id="A0A545UAP7"/>
<dbReference type="SMART" id="SM00062">
    <property type="entry name" value="PBPb"/>
    <property type="match status" value="1"/>
</dbReference>
<evidence type="ECO:0000256" key="4">
    <source>
        <dbReference type="ARBA" id="ARBA00023136"/>
    </source>
</evidence>
<name>A0A545UAP7_9GAMM</name>
<dbReference type="OrthoDB" id="9815002at2"/>
<feature type="region of interest" description="Disordered" evidence="9">
    <location>
        <begin position="467"/>
        <end position="497"/>
    </location>
</feature>
<dbReference type="GO" id="GO:0016998">
    <property type="term" value="P:cell wall macromolecule catabolic process"/>
    <property type="evidence" value="ECO:0007669"/>
    <property type="project" value="UniProtKB-UniRule"/>
</dbReference>
<dbReference type="SUPFAM" id="SSF53955">
    <property type="entry name" value="Lysozyme-like"/>
    <property type="match status" value="1"/>
</dbReference>
<dbReference type="InterPro" id="IPR023703">
    <property type="entry name" value="MltF"/>
</dbReference>
<comment type="similarity">
    <text evidence="8">In the N-terminal section; belongs to the bacterial solute-binding protein 3 family.</text>
</comment>
<dbReference type="EMBL" id="VIKS01000010">
    <property type="protein sequence ID" value="TQV86544.1"/>
    <property type="molecule type" value="Genomic_DNA"/>
</dbReference>
<gene>
    <name evidence="8 11" type="primary">mltF</name>
    <name evidence="11" type="ORF">FLL46_16700</name>
</gene>
<dbReference type="Gene3D" id="3.40.190.10">
    <property type="entry name" value="Periplasmic binding protein-like II"/>
    <property type="match status" value="2"/>
</dbReference>
<comment type="caution">
    <text evidence="8">Lacks conserved residue(s) required for the propagation of feature annotation.</text>
</comment>
<evidence type="ECO:0000259" key="10">
    <source>
        <dbReference type="SMART" id="SM00062"/>
    </source>
</evidence>
<dbReference type="PANTHER" id="PTHR35936:SF32">
    <property type="entry name" value="MEMBRANE-BOUND LYTIC MUREIN TRANSGLYCOSYLASE F"/>
    <property type="match status" value="1"/>
</dbReference>
<dbReference type="GO" id="GO:0071555">
    <property type="term" value="P:cell wall organization"/>
    <property type="evidence" value="ECO:0007669"/>
    <property type="project" value="UniProtKB-KW"/>
</dbReference>
<keyword evidence="5 8" id="KW-0998">Cell outer membrane</keyword>
<evidence type="ECO:0000256" key="2">
    <source>
        <dbReference type="ARBA" id="ARBA00010333"/>
    </source>
</evidence>
<dbReference type="PROSITE" id="PS00922">
    <property type="entry name" value="TRANSGLYCOSYLASE"/>
    <property type="match status" value="1"/>
</dbReference>
<keyword evidence="3 8" id="KW-0732">Signal</keyword>
<evidence type="ECO:0000313" key="11">
    <source>
        <dbReference type="EMBL" id="TQV86544.1"/>
    </source>
</evidence>
<comment type="domain">
    <text evidence="8">The N-terminal domain does not have lytic activity and probably modulates enzymatic activity. The C-terminal domain is the catalytic active domain.</text>
</comment>
<feature type="active site" evidence="8">
    <location>
        <position position="323"/>
    </location>
</feature>
<dbReference type="Gene3D" id="1.10.530.10">
    <property type="match status" value="1"/>
</dbReference>
<dbReference type="Pfam" id="PF01464">
    <property type="entry name" value="SLT"/>
    <property type="match status" value="1"/>
</dbReference>
<feature type="domain" description="Solute-binding protein family 3/N-terminal" evidence="10">
    <location>
        <begin position="54"/>
        <end position="277"/>
    </location>
</feature>
<comment type="subcellular location">
    <subcellularLocation>
        <location evidence="8">Cell outer membrane</location>
        <topology evidence="8">Peripheral membrane protein</topology>
    </subcellularLocation>
    <text evidence="8">Attached to the inner leaflet of the outer membrane.</text>
</comment>
<dbReference type="GO" id="GO:0009279">
    <property type="term" value="C:cell outer membrane"/>
    <property type="evidence" value="ECO:0007669"/>
    <property type="project" value="UniProtKB-SubCell"/>
</dbReference>
<evidence type="ECO:0000313" key="12">
    <source>
        <dbReference type="Proteomes" id="UP000315439"/>
    </source>
</evidence>
<evidence type="ECO:0000256" key="7">
    <source>
        <dbReference type="ARBA" id="ARBA00023316"/>
    </source>
</evidence>
<feature type="region of interest" description="LT domain" evidence="8">
    <location>
        <begin position="278"/>
        <end position="497"/>
    </location>
</feature>
<protein>
    <recommendedName>
        <fullName evidence="8">Membrane-bound lytic murein transglycosylase F</fullName>
        <ecNumber evidence="8">4.2.2.n1</ecNumber>
    </recommendedName>
    <alternativeName>
        <fullName evidence="8">Murein lyase F</fullName>
    </alternativeName>
</protein>
<dbReference type="InterPro" id="IPR008258">
    <property type="entry name" value="Transglycosylase_SLT_dom_1"/>
</dbReference>
<reference evidence="11 12" key="1">
    <citation type="submission" date="2019-07" db="EMBL/GenBank/DDBJ databases">
        <title>Draft genome for Aliikangiella sp. M105.</title>
        <authorList>
            <person name="Wang G."/>
        </authorList>
    </citation>
    <scope>NUCLEOTIDE SEQUENCE [LARGE SCALE GENOMIC DNA]</scope>
    <source>
        <strain evidence="11 12">M105</strain>
    </source>
</reference>